<evidence type="ECO:0000256" key="5">
    <source>
        <dbReference type="ARBA" id="ARBA00022692"/>
    </source>
</evidence>
<evidence type="ECO:0000313" key="10">
    <source>
        <dbReference type="Proteomes" id="UP000580568"/>
    </source>
</evidence>
<dbReference type="PANTHER" id="PTHR36838">
    <property type="entry name" value="AUXIN EFFLUX CARRIER FAMILY PROTEIN"/>
    <property type="match status" value="1"/>
</dbReference>
<dbReference type="GO" id="GO:0055085">
    <property type="term" value="P:transmembrane transport"/>
    <property type="evidence" value="ECO:0007669"/>
    <property type="project" value="InterPro"/>
</dbReference>
<evidence type="ECO:0008006" key="11">
    <source>
        <dbReference type="Google" id="ProtNLM"/>
    </source>
</evidence>
<comment type="caution">
    <text evidence="9">The sequence shown here is derived from an EMBL/GenBank/DDBJ whole genome shotgun (WGS) entry which is preliminary data.</text>
</comment>
<evidence type="ECO:0000256" key="7">
    <source>
        <dbReference type="ARBA" id="ARBA00023136"/>
    </source>
</evidence>
<name>A0A6V8SB01_9CLOT</name>
<accession>A0A6V8SB01</accession>
<evidence type="ECO:0000313" key="9">
    <source>
        <dbReference type="EMBL" id="GFP74417.1"/>
    </source>
</evidence>
<comment type="subcellular location">
    <subcellularLocation>
        <location evidence="1">Cell membrane</location>
        <topology evidence="1">Multi-pass membrane protein</topology>
    </subcellularLocation>
</comment>
<evidence type="ECO:0000256" key="1">
    <source>
        <dbReference type="ARBA" id="ARBA00004651"/>
    </source>
</evidence>
<gene>
    <name evidence="9" type="ORF">bsdtw1_00467</name>
</gene>
<feature type="transmembrane region" description="Helical" evidence="8">
    <location>
        <begin position="257"/>
        <end position="275"/>
    </location>
</feature>
<comment type="similarity">
    <text evidence="2">Belongs to the auxin efflux carrier (TC 2.A.69) family.</text>
</comment>
<protein>
    <recommendedName>
        <fullName evidence="11">Transporter</fullName>
    </recommendedName>
</protein>
<feature type="transmembrane region" description="Helical" evidence="8">
    <location>
        <begin position="6"/>
        <end position="24"/>
    </location>
</feature>
<keyword evidence="4" id="KW-1003">Cell membrane</keyword>
<feature type="transmembrane region" description="Helical" evidence="8">
    <location>
        <begin position="199"/>
        <end position="217"/>
    </location>
</feature>
<feature type="transmembrane region" description="Helical" evidence="8">
    <location>
        <begin position="36"/>
        <end position="55"/>
    </location>
</feature>
<dbReference type="Pfam" id="PF03547">
    <property type="entry name" value="Mem_trans"/>
    <property type="match status" value="1"/>
</dbReference>
<dbReference type="Gene3D" id="1.20.1530.20">
    <property type="match status" value="1"/>
</dbReference>
<keyword evidence="3" id="KW-0813">Transport</keyword>
<evidence type="ECO:0000256" key="6">
    <source>
        <dbReference type="ARBA" id="ARBA00022989"/>
    </source>
</evidence>
<keyword evidence="6 8" id="KW-1133">Transmembrane helix</keyword>
<dbReference type="EMBL" id="BLZR01000001">
    <property type="protein sequence ID" value="GFP74417.1"/>
    <property type="molecule type" value="Genomic_DNA"/>
</dbReference>
<dbReference type="GO" id="GO:0005886">
    <property type="term" value="C:plasma membrane"/>
    <property type="evidence" value="ECO:0007669"/>
    <property type="project" value="UniProtKB-SubCell"/>
</dbReference>
<dbReference type="Proteomes" id="UP000580568">
    <property type="component" value="Unassembled WGS sequence"/>
</dbReference>
<feature type="transmembrane region" description="Helical" evidence="8">
    <location>
        <begin position="229"/>
        <end position="251"/>
    </location>
</feature>
<keyword evidence="5 8" id="KW-0812">Transmembrane</keyword>
<organism evidence="9 10">
    <name type="scientific">Clostridium fungisolvens</name>
    <dbReference type="NCBI Taxonomy" id="1604897"/>
    <lineage>
        <taxon>Bacteria</taxon>
        <taxon>Bacillati</taxon>
        <taxon>Bacillota</taxon>
        <taxon>Clostridia</taxon>
        <taxon>Eubacteriales</taxon>
        <taxon>Clostridiaceae</taxon>
        <taxon>Clostridium</taxon>
    </lineage>
</organism>
<reference evidence="9 10" key="1">
    <citation type="submission" date="2020-07" db="EMBL/GenBank/DDBJ databases">
        <title>A new beta-1,3-glucan-decomposing anaerobic bacterium isolated from anoxic soil subjected to biological soil disinfestation.</title>
        <authorList>
            <person name="Ueki A."/>
            <person name="Tonouchi A."/>
        </authorList>
    </citation>
    <scope>NUCLEOTIDE SEQUENCE [LARGE SCALE GENOMIC DNA]</scope>
    <source>
        <strain evidence="9 10">TW1</strain>
    </source>
</reference>
<evidence type="ECO:0000256" key="2">
    <source>
        <dbReference type="ARBA" id="ARBA00010145"/>
    </source>
</evidence>
<proteinExistence type="inferred from homology"/>
<evidence type="ECO:0000256" key="3">
    <source>
        <dbReference type="ARBA" id="ARBA00022448"/>
    </source>
</evidence>
<sequence>MDITLVLKQMIILFILMIVGYLANKKKIMNTESDKLFSKLIVNITCPALIIYSVVSGEHLKDNKIIIYIFIVAILYYILIPIIAKLLIIIFRIKKNVVTLYESILIYSNIGFMGIPVVSIIFGKNAVLYISIFMSIFNISIFTYGIFLFGKDLNVVKSKKSFINIKNFYNPGITSAVMAIAIYLMNISIPEVILEPIRMVGNITTPLAMLVIGSTLANFSIRNSIKEKWIYIFIIIKLLILPIIVWFVSRFFISDKLLLGILVIVSGMPVASNVVMMSNEYGGDQNFITKGVFFSTLFSVVTIPIIAVLF</sequence>
<feature type="transmembrane region" description="Helical" evidence="8">
    <location>
        <begin position="168"/>
        <end position="187"/>
    </location>
</feature>
<feature type="transmembrane region" description="Helical" evidence="8">
    <location>
        <begin position="287"/>
        <end position="309"/>
    </location>
</feature>
<dbReference type="InterPro" id="IPR004776">
    <property type="entry name" value="Mem_transp_PIN-like"/>
</dbReference>
<feature type="transmembrane region" description="Helical" evidence="8">
    <location>
        <begin position="103"/>
        <end position="122"/>
    </location>
</feature>
<evidence type="ECO:0000256" key="4">
    <source>
        <dbReference type="ARBA" id="ARBA00022475"/>
    </source>
</evidence>
<keyword evidence="10" id="KW-1185">Reference proteome</keyword>
<feature type="transmembrane region" description="Helical" evidence="8">
    <location>
        <begin position="128"/>
        <end position="147"/>
    </location>
</feature>
<dbReference type="RefSeq" id="WP_183275979.1">
    <property type="nucleotide sequence ID" value="NZ_BLZR01000001.1"/>
</dbReference>
<keyword evidence="7 8" id="KW-0472">Membrane</keyword>
<evidence type="ECO:0000256" key="8">
    <source>
        <dbReference type="SAM" id="Phobius"/>
    </source>
</evidence>
<dbReference type="AlphaFoldDB" id="A0A6V8SB01"/>
<dbReference type="InterPro" id="IPR038770">
    <property type="entry name" value="Na+/solute_symporter_sf"/>
</dbReference>
<dbReference type="PANTHER" id="PTHR36838:SF1">
    <property type="entry name" value="SLR1864 PROTEIN"/>
    <property type="match status" value="1"/>
</dbReference>
<feature type="transmembrane region" description="Helical" evidence="8">
    <location>
        <begin position="67"/>
        <end position="91"/>
    </location>
</feature>